<feature type="region of interest" description="Disordered" evidence="7">
    <location>
        <begin position="220"/>
        <end position="272"/>
    </location>
</feature>
<evidence type="ECO:0000256" key="1">
    <source>
        <dbReference type="ARBA" id="ARBA00004236"/>
    </source>
</evidence>
<dbReference type="NCBIfam" id="TIGR03923">
    <property type="entry name" value="T7SS_EccE"/>
    <property type="match status" value="1"/>
</dbReference>
<evidence type="ECO:0000256" key="6">
    <source>
        <dbReference type="ARBA" id="ARBA00023136"/>
    </source>
</evidence>
<sequence length="325" mass="35892">MAFPWQSIRERWVLGVGAALVILLLGRWRGLYVTTILRRRMAMSTRNSGLRRVREPGVDVRATAVLHVRPSPEAVDVLPLPLIARYLDRYGIRADALRITSRDTGSDTGVPQRDTWIGMTVSAVENLAALQARSPRIPLPKTTEVAARRLADHLRELGWNANTVGPKTFRRCLADQRGKRGEVFVISTPNMLRRIGLTSIQRCPTCSPLSGLTSRGRLGRRWRSAAPTTAPPWRWHARSAPRPAERQRTAARADAAERKPLAGADGAGPVVDASARRTRRVARQFAGTVALAQRRRCRTVKAAARGRGVNPTYRGTPSNSRAAFS</sequence>
<keyword evidence="5 8" id="KW-1133">Transmembrane helix</keyword>
<feature type="region of interest" description="Disordered" evidence="7">
    <location>
        <begin position="302"/>
        <end position="325"/>
    </location>
</feature>
<evidence type="ECO:0000256" key="5">
    <source>
        <dbReference type="ARBA" id="ARBA00022989"/>
    </source>
</evidence>
<comment type="subcellular location">
    <subcellularLocation>
        <location evidence="1">Cell membrane</location>
    </subcellularLocation>
</comment>
<keyword evidence="4 8" id="KW-0812">Transmembrane</keyword>
<feature type="domain" description="Type VII secretion system protein EccE" evidence="9">
    <location>
        <begin position="112"/>
        <end position="170"/>
    </location>
</feature>
<keyword evidence="6 8" id="KW-0472">Membrane</keyword>
<evidence type="ECO:0000256" key="4">
    <source>
        <dbReference type="ARBA" id="ARBA00022692"/>
    </source>
</evidence>
<accession>X7Z9A0</accession>
<evidence type="ECO:0000313" key="10">
    <source>
        <dbReference type="EMBL" id="EUA16092.1"/>
    </source>
</evidence>
<feature type="compositionally biased region" description="Low complexity" evidence="7">
    <location>
        <begin position="262"/>
        <end position="272"/>
    </location>
</feature>
<dbReference type="GO" id="GO:0005886">
    <property type="term" value="C:plasma membrane"/>
    <property type="evidence" value="ECO:0007669"/>
    <property type="project" value="UniProtKB-SubCell"/>
</dbReference>
<comment type="caution">
    <text evidence="10">The sequence shown here is derived from an EMBL/GenBank/DDBJ whole genome shotgun (WGS) entry which is preliminary data.</text>
</comment>
<name>X7Z9A0_MYCXE</name>
<feature type="transmembrane region" description="Helical" evidence="8">
    <location>
        <begin position="12"/>
        <end position="37"/>
    </location>
</feature>
<proteinExistence type="inferred from homology"/>
<dbReference type="Pfam" id="PF11203">
    <property type="entry name" value="EccE"/>
    <property type="match status" value="1"/>
</dbReference>
<dbReference type="InterPro" id="IPR021368">
    <property type="entry name" value="T7SS_EccE"/>
</dbReference>
<evidence type="ECO:0000256" key="2">
    <source>
        <dbReference type="ARBA" id="ARBA00007759"/>
    </source>
</evidence>
<evidence type="ECO:0000256" key="7">
    <source>
        <dbReference type="SAM" id="MobiDB-lite"/>
    </source>
</evidence>
<dbReference type="PATRIC" id="fig|1299334.3.peg.8326"/>
<evidence type="ECO:0000256" key="8">
    <source>
        <dbReference type="SAM" id="Phobius"/>
    </source>
</evidence>
<dbReference type="AlphaFoldDB" id="X7Z9A0"/>
<gene>
    <name evidence="10" type="ORF">I553_1067</name>
</gene>
<evidence type="ECO:0000259" key="9">
    <source>
        <dbReference type="Pfam" id="PF11203"/>
    </source>
</evidence>
<reference evidence="10" key="1">
    <citation type="submission" date="2014-01" db="EMBL/GenBank/DDBJ databases">
        <authorList>
            <person name="Brown-Elliot B."/>
            <person name="Wallace R."/>
            <person name="Lenaerts A."/>
            <person name="Ordway D."/>
            <person name="DeGroote M.A."/>
            <person name="Parker T."/>
            <person name="Sizemore C."/>
            <person name="Tallon L.J."/>
            <person name="Sadzewicz L.K."/>
            <person name="Sengamalay N."/>
            <person name="Fraser C.M."/>
            <person name="Hine E."/>
            <person name="Shefchek K.A."/>
            <person name="Das S.P."/>
            <person name="Tettelin H."/>
        </authorList>
    </citation>
    <scope>NUCLEOTIDE SEQUENCE [LARGE SCALE GENOMIC DNA]</scope>
    <source>
        <strain evidence="10">4042</strain>
    </source>
</reference>
<dbReference type="EMBL" id="JAOB01000080">
    <property type="protein sequence ID" value="EUA16092.1"/>
    <property type="molecule type" value="Genomic_DNA"/>
</dbReference>
<evidence type="ECO:0000256" key="3">
    <source>
        <dbReference type="ARBA" id="ARBA00022475"/>
    </source>
</evidence>
<feature type="compositionally biased region" description="Polar residues" evidence="7">
    <location>
        <begin position="313"/>
        <end position="325"/>
    </location>
</feature>
<dbReference type="InterPro" id="IPR050051">
    <property type="entry name" value="EccE_dom"/>
</dbReference>
<keyword evidence="3" id="KW-1003">Cell membrane</keyword>
<comment type="similarity">
    <text evidence="2">Belongs to the EccE family.</text>
</comment>
<organism evidence="10">
    <name type="scientific">Mycobacterium xenopi 4042</name>
    <dbReference type="NCBI Taxonomy" id="1299334"/>
    <lineage>
        <taxon>Bacteria</taxon>
        <taxon>Bacillati</taxon>
        <taxon>Actinomycetota</taxon>
        <taxon>Actinomycetes</taxon>
        <taxon>Mycobacteriales</taxon>
        <taxon>Mycobacteriaceae</taxon>
        <taxon>Mycobacterium</taxon>
    </lineage>
</organism>
<protein>
    <submittedName>
        <fullName evidence="10">Type VII secretion protein EccE</fullName>
    </submittedName>
</protein>